<evidence type="ECO:0000313" key="1">
    <source>
        <dbReference type="EMBL" id="PJZ06990.1"/>
    </source>
</evidence>
<accession>A0A2M9WHE8</accession>
<proteinExistence type="predicted"/>
<organism evidence="1 2">
    <name type="scientific">Pantoea rodasii</name>
    <dbReference type="NCBI Taxonomy" id="1076549"/>
    <lineage>
        <taxon>Bacteria</taxon>
        <taxon>Pseudomonadati</taxon>
        <taxon>Pseudomonadota</taxon>
        <taxon>Gammaproteobacteria</taxon>
        <taxon>Enterobacterales</taxon>
        <taxon>Erwiniaceae</taxon>
        <taxon>Pantoea</taxon>
    </lineage>
</organism>
<keyword evidence="2" id="KW-1185">Reference proteome</keyword>
<gene>
    <name evidence="1" type="ORF">PRCB_02965</name>
</gene>
<sequence>MYLCVTSCEHYDAGARRIYHLNDGSTVEERRDLPVVSRWLCWDSHNYRVYKKSLQAAMKQAAERHKKRSNFQ</sequence>
<comment type="caution">
    <text evidence="1">The sequence shown here is derived from an EMBL/GenBank/DDBJ whole genome shotgun (WGS) entry which is preliminary data.</text>
</comment>
<protein>
    <submittedName>
        <fullName evidence="1">Uncharacterized protein</fullName>
    </submittedName>
</protein>
<dbReference type="EMBL" id="PIQI01000009">
    <property type="protein sequence ID" value="PJZ06990.1"/>
    <property type="molecule type" value="Genomic_DNA"/>
</dbReference>
<dbReference type="AlphaFoldDB" id="A0A2M9WHE8"/>
<evidence type="ECO:0000313" key="2">
    <source>
        <dbReference type="Proteomes" id="UP000232062"/>
    </source>
</evidence>
<reference evidence="1 2" key="1">
    <citation type="submission" date="2017-11" db="EMBL/GenBank/DDBJ databases">
        <title>The genome sequence of Pantoea rodasii DSM 26611.</title>
        <authorList>
            <person name="Gao J."/>
            <person name="Mao X."/>
            <person name="Sun J."/>
        </authorList>
    </citation>
    <scope>NUCLEOTIDE SEQUENCE [LARGE SCALE GENOMIC DNA]</scope>
    <source>
        <strain evidence="1 2">DSM 26611</strain>
    </source>
</reference>
<dbReference type="Proteomes" id="UP000232062">
    <property type="component" value="Unassembled WGS sequence"/>
</dbReference>
<name>A0A2M9WHE8_9GAMM</name>